<dbReference type="OrthoDB" id="274169at2"/>
<reference evidence="1 2" key="1">
    <citation type="submission" date="2019-02" db="EMBL/GenBank/DDBJ databases">
        <title>Deep-cultivation of Planctomycetes and their phenomic and genomic characterization uncovers novel biology.</title>
        <authorList>
            <person name="Wiegand S."/>
            <person name="Jogler M."/>
            <person name="Boedeker C."/>
            <person name="Pinto D."/>
            <person name="Vollmers J."/>
            <person name="Rivas-Marin E."/>
            <person name="Kohn T."/>
            <person name="Peeters S.H."/>
            <person name="Heuer A."/>
            <person name="Rast P."/>
            <person name="Oberbeckmann S."/>
            <person name="Bunk B."/>
            <person name="Jeske O."/>
            <person name="Meyerdierks A."/>
            <person name="Storesund J.E."/>
            <person name="Kallscheuer N."/>
            <person name="Luecker S."/>
            <person name="Lage O.M."/>
            <person name="Pohl T."/>
            <person name="Merkel B.J."/>
            <person name="Hornburger P."/>
            <person name="Mueller R.-W."/>
            <person name="Bruemmer F."/>
            <person name="Labrenz M."/>
            <person name="Spormann A.M."/>
            <person name="Op den Camp H."/>
            <person name="Overmann J."/>
            <person name="Amann R."/>
            <person name="Jetten M.S.M."/>
            <person name="Mascher T."/>
            <person name="Medema M.H."/>
            <person name="Devos D.P."/>
            <person name="Kaster A.-K."/>
            <person name="Ovreas L."/>
            <person name="Rohde M."/>
            <person name="Galperin M.Y."/>
            <person name="Jogler C."/>
        </authorList>
    </citation>
    <scope>NUCLEOTIDE SEQUENCE [LARGE SCALE GENOMIC DNA]</scope>
    <source>
        <strain evidence="1 2">Q31a</strain>
    </source>
</reference>
<keyword evidence="2" id="KW-1185">Reference proteome</keyword>
<gene>
    <name evidence="1" type="ORF">Q31a_08200</name>
</gene>
<accession>A0A518G1S8</accession>
<organism evidence="1 2">
    <name type="scientific">Aureliella helgolandensis</name>
    <dbReference type="NCBI Taxonomy" id="2527968"/>
    <lineage>
        <taxon>Bacteria</taxon>
        <taxon>Pseudomonadati</taxon>
        <taxon>Planctomycetota</taxon>
        <taxon>Planctomycetia</taxon>
        <taxon>Pirellulales</taxon>
        <taxon>Pirellulaceae</taxon>
        <taxon>Aureliella</taxon>
    </lineage>
</organism>
<proteinExistence type="predicted"/>
<dbReference type="Proteomes" id="UP000318017">
    <property type="component" value="Chromosome"/>
</dbReference>
<sequence>MRAVWLRPLFIFAISVLASGDLFAQPLFPKTESIDSLVANSDYILVATLVDFRTGAEADDHSGYDVTIVIDESLKQPVLTEVHPRMSFHFPHLASVLNDWKERSSRLLVAYDEFAPTETKVIELAPGKVEVMTADFVLLRQPDAIIKAARQMARGLPVGVKRVQTFNLHVPRAIVAGTKWEPYYDIGGHLVLSVPVDEQLKKRAREYLRSKENRLKHSEGEQALRYFKADQN</sequence>
<dbReference type="EMBL" id="CP036298">
    <property type="protein sequence ID" value="QDV22534.1"/>
    <property type="molecule type" value="Genomic_DNA"/>
</dbReference>
<name>A0A518G1S8_9BACT</name>
<dbReference type="AlphaFoldDB" id="A0A518G1S8"/>
<evidence type="ECO:0000313" key="2">
    <source>
        <dbReference type="Proteomes" id="UP000318017"/>
    </source>
</evidence>
<dbReference type="RefSeq" id="WP_145074200.1">
    <property type="nucleotide sequence ID" value="NZ_CP036298.1"/>
</dbReference>
<evidence type="ECO:0000313" key="1">
    <source>
        <dbReference type="EMBL" id="QDV22534.1"/>
    </source>
</evidence>
<protein>
    <submittedName>
        <fullName evidence="1">Uncharacterized protein</fullName>
    </submittedName>
</protein>
<dbReference type="KEGG" id="ahel:Q31a_08200"/>